<evidence type="ECO:0000256" key="7">
    <source>
        <dbReference type="ARBA" id="ARBA00022906"/>
    </source>
</evidence>
<feature type="domain" description="Cation efflux protein transmembrane" evidence="11">
    <location>
        <begin position="19"/>
        <end position="212"/>
    </location>
</feature>
<feature type="domain" description="Cation efflux protein cytoplasmic" evidence="12">
    <location>
        <begin position="217"/>
        <end position="292"/>
    </location>
</feature>
<evidence type="ECO:0000313" key="13">
    <source>
        <dbReference type="EMBL" id="SCB76586.1"/>
    </source>
</evidence>
<feature type="transmembrane region" description="Helical" evidence="10">
    <location>
        <begin position="163"/>
        <end position="181"/>
    </location>
</feature>
<dbReference type="Gene3D" id="3.30.70.1350">
    <property type="entry name" value="Cation efflux protein, cytoplasmic domain"/>
    <property type="match status" value="1"/>
</dbReference>
<dbReference type="NCBIfam" id="TIGR01297">
    <property type="entry name" value="CDF"/>
    <property type="match status" value="1"/>
</dbReference>
<organism evidence="13 14">
    <name type="scientific">Kosakonia oryzendophytica</name>
    <dbReference type="NCBI Taxonomy" id="1005665"/>
    <lineage>
        <taxon>Bacteria</taxon>
        <taxon>Pseudomonadati</taxon>
        <taxon>Pseudomonadota</taxon>
        <taxon>Gammaproteobacteria</taxon>
        <taxon>Enterobacterales</taxon>
        <taxon>Enterobacteriaceae</taxon>
        <taxon>Kosakonia</taxon>
    </lineage>
</organism>
<dbReference type="GO" id="GO:0006829">
    <property type="term" value="P:zinc ion transport"/>
    <property type="evidence" value="ECO:0007669"/>
    <property type="project" value="UniProtKB-KW"/>
</dbReference>
<dbReference type="InterPro" id="IPR002524">
    <property type="entry name" value="Cation_efflux"/>
</dbReference>
<keyword evidence="9 10" id="KW-0472">Membrane</keyword>
<dbReference type="Pfam" id="PF16916">
    <property type="entry name" value="ZT_dimer"/>
    <property type="match status" value="1"/>
</dbReference>
<dbReference type="GO" id="GO:0006826">
    <property type="term" value="P:iron ion transport"/>
    <property type="evidence" value="ECO:0007669"/>
    <property type="project" value="UniProtKB-KW"/>
</dbReference>
<evidence type="ECO:0000259" key="12">
    <source>
        <dbReference type="Pfam" id="PF16916"/>
    </source>
</evidence>
<keyword evidence="3" id="KW-0813">Transport</keyword>
<dbReference type="AlphaFoldDB" id="A0A1C3Z2L4"/>
<evidence type="ECO:0000256" key="10">
    <source>
        <dbReference type="SAM" id="Phobius"/>
    </source>
</evidence>
<keyword evidence="4" id="KW-0408">Iron</keyword>
<accession>A0A1C3Z2L4</accession>
<dbReference type="Proteomes" id="UP000198975">
    <property type="component" value="Unassembled WGS sequence"/>
</dbReference>
<keyword evidence="8 10" id="KW-1133">Transmembrane helix</keyword>
<reference evidence="14" key="1">
    <citation type="submission" date="2016-08" db="EMBL/GenBank/DDBJ databases">
        <authorList>
            <person name="Varghese N."/>
            <person name="Submissions Spin"/>
        </authorList>
    </citation>
    <scope>NUCLEOTIDE SEQUENCE [LARGE SCALE GENOMIC DNA]</scope>
    <source>
        <strain evidence="14">REICA_082</strain>
    </source>
</reference>
<dbReference type="Gene3D" id="1.20.1510.10">
    <property type="entry name" value="Cation efflux protein transmembrane domain"/>
    <property type="match status" value="1"/>
</dbReference>
<keyword evidence="7" id="KW-0864">Zinc transport</keyword>
<evidence type="ECO:0000256" key="5">
    <source>
        <dbReference type="ARBA" id="ARBA00022692"/>
    </source>
</evidence>
<dbReference type="InterPro" id="IPR036837">
    <property type="entry name" value="Cation_efflux_CTD_sf"/>
</dbReference>
<comment type="similarity">
    <text evidence="2">Belongs to the cation diffusion facilitator (CDF) transporter (TC 2.A.4) family. FieF subfamily.</text>
</comment>
<feature type="transmembrane region" description="Helical" evidence="10">
    <location>
        <begin position="119"/>
        <end position="142"/>
    </location>
</feature>
<name>A0A1C3Z2L4_9ENTR</name>
<evidence type="ECO:0000256" key="4">
    <source>
        <dbReference type="ARBA" id="ARBA00022496"/>
    </source>
</evidence>
<protein>
    <submittedName>
        <fullName evidence="13">Cation diffusion facilitator family transporter</fullName>
    </submittedName>
</protein>
<dbReference type="GO" id="GO:0016020">
    <property type="term" value="C:membrane"/>
    <property type="evidence" value="ECO:0007669"/>
    <property type="project" value="UniProtKB-SubCell"/>
</dbReference>
<feature type="transmembrane region" description="Helical" evidence="10">
    <location>
        <begin position="187"/>
        <end position="204"/>
    </location>
</feature>
<evidence type="ECO:0000256" key="6">
    <source>
        <dbReference type="ARBA" id="ARBA00022833"/>
    </source>
</evidence>
<proteinExistence type="inferred from homology"/>
<feature type="transmembrane region" description="Helical" evidence="10">
    <location>
        <begin position="44"/>
        <end position="65"/>
    </location>
</feature>
<keyword evidence="14" id="KW-1185">Reference proteome</keyword>
<dbReference type="GO" id="GO:0008324">
    <property type="term" value="F:monoatomic cation transmembrane transporter activity"/>
    <property type="evidence" value="ECO:0007669"/>
    <property type="project" value="InterPro"/>
</dbReference>
<gene>
    <name evidence="13" type="ORF">GA0061071_101313</name>
</gene>
<keyword evidence="7" id="KW-0406">Ion transport</keyword>
<dbReference type="InterPro" id="IPR058533">
    <property type="entry name" value="Cation_efflux_TM"/>
</dbReference>
<evidence type="ECO:0000256" key="3">
    <source>
        <dbReference type="ARBA" id="ARBA00022448"/>
    </source>
</evidence>
<dbReference type="InterPro" id="IPR050291">
    <property type="entry name" value="CDF_Transporter"/>
</dbReference>
<evidence type="ECO:0000256" key="8">
    <source>
        <dbReference type="ARBA" id="ARBA00022989"/>
    </source>
</evidence>
<dbReference type="InterPro" id="IPR027470">
    <property type="entry name" value="Cation_efflux_CTD"/>
</dbReference>
<dbReference type="PROSITE" id="PS51257">
    <property type="entry name" value="PROKAR_LIPOPROTEIN"/>
    <property type="match status" value="1"/>
</dbReference>
<feature type="transmembrane region" description="Helical" evidence="10">
    <location>
        <begin position="86"/>
        <end position="107"/>
    </location>
</feature>
<evidence type="ECO:0000256" key="1">
    <source>
        <dbReference type="ARBA" id="ARBA00004141"/>
    </source>
</evidence>
<comment type="subcellular location">
    <subcellularLocation>
        <location evidence="1">Membrane</location>
        <topology evidence="1">Multi-pass membrane protein</topology>
    </subcellularLocation>
</comment>
<sequence length="303" mass="33012">MRNDNGYHNRSIMAQRSTVVSVVVNLILSCIQIITGLFSASQGLVADGIHSFSDLIADAVVLFANKKSRKPSDNDHHYGHWRYENGASMILGIMLIAVGVGMLWSAIGKLQHPETLSDIHIVALWVALATLVAKEILFRYMLSVATRIQSTLLIANAWHARSDAASSVVVAIGITGTLAGYAWFDPVAAFVVGVLIARMGYAFAKDALQDLMDRSVDAEKEHEIKTILLSTPGVAGLHDMKTRKAGDLILVDVHLEVPEHLSVRDGHDIAVAARERVMTKKEVLNVMVHIDPFAIKTDEAFTG</sequence>
<keyword evidence="4" id="KW-0410">Iron transport</keyword>
<evidence type="ECO:0000256" key="2">
    <source>
        <dbReference type="ARBA" id="ARBA00010212"/>
    </source>
</evidence>
<keyword evidence="6" id="KW-0862">Zinc</keyword>
<dbReference type="Pfam" id="PF01545">
    <property type="entry name" value="Cation_efflux"/>
    <property type="match status" value="1"/>
</dbReference>
<dbReference type="SUPFAM" id="SSF160240">
    <property type="entry name" value="Cation efflux protein cytoplasmic domain-like"/>
    <property type="match status" value="1"/>
</dbReference>
<dbReference type="FunFam" id="1.20.1510.10:FF:000006">
    <property type="entry name" value="Divalent cation efflux transporter"/>
    <property type="match status" value="1"/>
</dbReference>
<dbReference type="InterPro" id="IPR027469">
    <property type="entry name" value="Cation_efflux_TMD_sf"/>
</dbReference>
<dbReference type="RefSeq" id="WP_088238097.1">
    <property type="nucleotide sequence ID" value="NZ_FMAY01000001.1"/>
</dbReference>
<evidence type="ECO:0000259" key="11">
    <source>
        <dbReference type="Pfam" id="PF01545"/>
    </source>
</evidence>
<evidence type="ECO:0000313" key="14">
    <source>
        <dbReference type="Proteomes" id="UP000198975"/>
    </source>
</evidence>
<feature type="transmembrane region" description="Helical" evidence="10">
    <location>
        <begin position="20"/>
        <end position="38"/>
    </location>
</feature>
<dbReference type="PANTHER" id="PTHR43840">
    <property type="entry name" value="MITOCHONDRIAL METAL TRANSPORTER 1-RELATED"/>
    <property type="match status" value="1"/>
</dbReference>
<dbReference type="EMBL" id="FMAY01000001">
    <property type="protein sequence ID" value="SCB76586.1"/>
    <property type="molecule type" value="Genomic_DNA"/>
</dbReference>
<evidence type="ECO:0000256" key="9">
    <source>
        <dbReference type="ARBA" id="ARBA00023136"/>
    </source>
</evidence>
<dbReference type="OrthoDB" id="9806522at2"/>
<dbReference type="SUPFAM" id="SSF161111">
    <property type="entry name" value="Cation efflux protein transmembrane domain-like"/>
    <property type="match status" value="1"/>
</dbReference>
<keyword evidence="5 10" id="KW-0812">Transmembrane</keyword>
<dbReference type="PANTHER" id="PTHR43840:SF15">
    <property type="entry name" value="MITOCHONDRIAL METAL TRANSPORTER 1-RELATED"/>
    <property type="match status" value="1"/>
</dbReference>